<dbReference type="AlphaFoldDB" id="A0A9X0AJU0"/>
<protein>
    <submittedName>
        <fullName evidence="1">Uncharacterized protein</fullName>
    </submittedName>
</protein>
<sequence>MTDKNIASLQARISELEAEIIGNKAIITFLSQNQTQNDQAATALPTQLLPDPSIFEASKNGKHSLDFEDWMNKIQMKIDGDNYREATRLTYAYLA</sequence>
<name>A0A9X0AJU0_9HELO</name>
<organism evidence="1 2">
    <name type="scientific">Sclerotinia nivalis</name>
    <dbReference type="NCBI Taxonomy" id="352851"/>
    <lineage>
        <taxon>Eukaryota</taxon>
        <taxon>Fungi</taxon>
        <taxon>Dikarya</taxon>
        <taxon>Ascomycota</taxon>
        <taxon>Pezizomycotina</taxon>
        <taxon>Leotiomycetes</taxon>
        <taxon>Helotiales</taxon>
        <taxon>Sclerotiniaceae</taxon>
        <taxon>Sclerotinia</taxon>
    </lineage>
</organism>
<evidence type="ECO:0000313" key="2">
    <source>
        <dbReference type="Proteomes" id="UP001152300"/>
    </source>
</evidence>
<accession>A0A9X0AJU0</accession>
<proteinExistence type="predicted"/>
<dbReference type="OrthoDB" id="3495704at2759"/>
<comment type="caution">
    <text evidence="1">The sequence shown here is derived from an EMBL/GenBank/DDBJ whole genome shotgun (WGS) entry which is preliminary data.</text>
</comment>
<reference evidence="1" key="1">
    <citation type="submission" date="2022-11" db="EMBL/GenBank/DDBJ databases">
        <title>Genome Resource of Sclerotinia nivalis Strain SnTB1, a Plant Pathogen Isolated from American Ginseng.</title>
        <authorList>
            <person name="Fan S."/>
        </authorList>
    </citation>
    <scope>NUCLEOTIDE SEQUENCE</scope>
    <source>
        <strain evidence="1">SnTB1</strain>
    </source>
</reference>
<dbReference type="Proteomes" id="UP001152300">
    <property type="component" value="Unassembled WGS sequence"/>
</dbReference>
<gene>
    <name evidence="1" type="ORF">OCU04_007927</name>
</gene>
<dbReference type="EMBL" id="JAPEIS010000008">
    <property type="protein sequence ID" value="KAJ8064092.1"/>
    <property type="molecule type" value="Genomic_DNA"/>
</dbReference>
<keyword evidence="2" id="KW-1185">Reference proteome</keyword>
<evidence type="ECO:0000313" key="1">
    <source>
        <dbReference type="EMBL" id="KAJ8064092.1"/>
    </source>
</evidence>